<dbReference type="AlphaFoldDB" id="A0A9Q8SYE3"/>
<protein>
    <submittedName>
        <fullName evidence="1">Uncharacterized protein</fullName>
    </submittedName>
</protein>
<keyword evidence="2" id="KW-1185">Reference proteome</keyword>
<dbReference type="KEGG" id="clup:CLUP02_10887"/>
<dbReference type="Proteomes" id="UP000830671">
    <property type="component" value="Chromosome 5"/>
</dbReference>
<proteinExistence type="predicted"/>
<sequence>MRKGIHEGQEQADRAIQTTQFLSRILVDVPKSGFHPPPLQLRVHQSHFIRLRHSRLAAQVADRRDIGLGAEGGSTGSAPLPPLEVRCLGPWTSTTANGRLDVAHWKQGTTQHLLATSTQLAFTTRRRLGDRQTTRENRSTEKRTSAIEAKSITSRRGVNFHCNSIKRPSPINLATQEKYQQTLQCLPSPTTQEGDLLSFSYKCYSGVGFSSSPALLPGFNQLRLPQAPKHQTISLQTKWSWDQNRTSTCPSHINTPYTNHTRSLAISMPLPDC</sequence>
<gene>
    <name evidence="1" type="ORF">CLUP02_10887</name>
</gene>
<dbReference type="EMBL" id="CP019477">
    <property type="protein sequence ID" value="UQC85390.1"/>
    <property type="molecule type" value="Genomic_DNA"/>
</dbReference>
<name>A0A9Q8SYE3_9PEZI</name>
<dbReference type="RefSeq" id="XP_049147004.1">
    <property type="nucleotide sequence ID" value="XM_049289859.1"/>
</dbReference>
<accession>A0A9Q8SYE3</accession>
<evidence type="ECO:0000313" key="2">
    <source>
        <dbReference type="Proteomes" id="UP000830671"/>
    </source>
</evidence>
<organism evidence="1 2">
    <name type="scientific">Colletotrichum lupini</name>
    <dbReference type="NCBI Taxonomy" id="145971"/>
    <lineage>
        <taxon>Eukaryota</taxon>
        <taxon>Fungi</taxon>
        <taxon>Dikarya</taxon>
        <taxon>Ascomycota</taxon>
        <taxon>Pezizomycotina</taxon>
        <taxon>Sordariomycetes</taxon>
        <taxon>Hypocreomycetidae</taxon>
        <taxon>Glomerellales</taxon>
        <taxon>Glomerellaceae</taxon>
        <taxon>Colletotrichum</taxon>
        <taxon>Colletotrichum acutatum species complex</taxon>
    </lineage>
</organism>
<dbReference type="GeneID" id="73344869"/>
<evidence type="ECO:0000313" key="1">
    <source>
        <dbReference type="EMBL" id="UQC85390.1"/>
    </source>
</evidence>
<reference evidence="1" key="1">
    <citation type="journal article" date="2021" name="Mol. Plant Microbe Interact.">
        <title>Complete Genome Sequence of the Plant-Pathogenic Fungus Colletotrichum lupini.</title>
        <authorList>
            <person name="Baroncelli R."/>
            <person name="Pensec F."/>
            <person name="Da Lio D."/>
            <person name="Boufleur T."/>
            <person name="Vicente I."/>
            <person name="Sarrocco S."/>
            <person name="Picot A."/>
            <person name="Baraldi E."/>
            <person name="Sukno S."/>
            <person name="Thon M."/>
            <person name="Le Floch G."/>
        </authorList>
    </citation>
    <scope>NUCLEOTIDE SEQUENCE</scope>
    <source>
        <strain evidence="1">IMI 504893</strain>
    </source>
</reference>